<dbReference type="SUPFAM" id="SSF48452">
    <property type="entry name" value="TPR-like"/>
    <property type="match status" value="1"/>
</dbReference>
<dbReference type="AlphaFoldDB" id="I3C422"/>
<evidence type="ECO:0000313" key="4">
    <source>
        <dbReference type="Proteomes" id="UP000004690"/>
    </source>
</evidence>
<organism evidence="3 4">
    <name type="scientific">Galbibacter orientalis DSM 19592</name>
    <dbReference type="NCBI Taxonomy" id="926559"/>
    <lineage>
        <taxon>Bacteria</taxon>
        <taxon>Pseudomonadati</taxon>
        <taxon>Bacteroidota</taxon>
        <taxon>Flavobacteriia</taxon>
        <taxon>Flavobacteriales</taxon>
        <taxon>Flavobacteriaceae</taxon>
        <taxon>Galbibacter</taxon>
    </lineage>
</organism>
<keyword evidence="4" id="KW-1185">Reference proteome</keyword>
<evidence type="ECO:0000256" key="2">
    <source>
        <dbReference type="SAM" id="SignalP"/>
    </source>
</evidence>
<proteinExistence type="predicted"/>
<dbReference type="eggNOG" id="COG4783">
    <property type="taxonomic scope" value="Bacteria"/>
</dbReference>
<feature type="chain" id="PRO_5003669199" evidence="2">
    <location>
        <begin position="23"/>
        <end position="297"/>
    </location>
</feature>
<dbReference type="PROSITE" id="PS50005">
    <property type="entry name" value="TPR"/>
    <property type="match status" value="1"/>
</dbReference>
<keyword evidence="1" id="KW-0802">TPR repeat</keyword>
<dbReference type="SMART" id="SM00028">
    <property type="entry name" value="TPR"/>
    <property type="match status" value="3"/>
</dbReference>
<feature type="repeat" description="TPR" evidence="1">
    <location>
        <begin position="253"/>
        <end position="286"/>
    </location>
</feature>
<dbReference type="Gene3D" id="1.25.40.10">
    <property type="entry name" value="Tetratricopeptide repeat domain"/>
    <property type="match status" value="1"/>
</dbReference>
<dbReference type="Proteomes" id="UP000004690">
    <property type="component" value="Unassembled WGS sequence"/>
</dbReference>
<gene>
    <name evidence="3" type="ORF">JoomaDRAFT_1349</name>
</gene>
<feature type="signal peptide" evidence="2">
    <location>
        <begin position="1"/>
        <end position="22"/>
    </location>
</feature>
<name>I3C422_9FLAO</name>
<dbReference type="PROSITE" id="PS50293">
    <property type="entry name" value="TPR_REGION"/>
    <property type="match status" value="1"/>
</dbReference>
<dbReference type="OrthoDB" id="9793489at2"/>
<evidence type="ECO:0000313" key="3">
    <source>
        <dbReference type="EMBL" id="EIJ38365.1"/>
    </source>
</evidence>
<protein>
    <submittedName>
        <fullName evidence="3">Tetratricopeptide repeat protein</fullName>
    </submittedName>
</protein>
<dbReference type="EMBL" id="JH651379">
    <property type="protein sequence ID" value="EIJ38365.1"/>
    <property type="molecule type" value="Genomic_DNA"/>
</dbReference>
<accession>I3C422</accession>
<dbReference type="InterPro" id="IPR011990">
    <property type="entry name" value="TPR-like_helical_dom_sf"/>
</dbReference>
<dbReference type="STRING" id="926559.JoomaDRAFT_1349"/>
<dbReference type="InterPro" id="IPR019734">
    <property type="entry name" value="TPR_rpt"/>
</dbReference>
<sequence length="297" mass="34241">MNALLKLLLLLIITLIATFVQAQNNIQLQQMANADQEERMTTISAEDWKVLIERDSLRRVKVYGFLKDNKVNTAQDYFNAGIIFQHGNDTIASKMAVTCFDKAINMDPSLNRWWYAAAVDRDLMRRGEPQIYGTQNIQIRDENGNLIMTQYQIDTTKITDKERQYYYVPTLVQQKENLKRQNLKQISSFYSETNSIDKTVSLIKTEFKKGNHATYNVSENTLNMFGYNLMNSEKTEEALKIFKINTELYPEAANTYDSLGECLLKLGKTNEGIKVYKKALELNPDNENAKTIIETHS</sequence>
<keyword evidence="2" id="KW-0732">Signal</keyword>
<dbReference type="Pfam" id="PF00515">
    <property type="entry name" value="TPR_1"/>
    <property type="match status" value="1"/>
</dbReference>
<reference evidence="3 4" key="1">
    <citation type="submission" date="2012-02" db="EMBL/GenBank/DDBJ databases">
        <title>Improved High-Quality Draft genome of Joostella marina DSM 19592.</title>
        <authorList>
            <consortium name="US DOE Joint Genome Institute (JGI-PGF)"/>
            <person name="Lucas S."/>
            <person name="Copeland A."/>
            <person name="Lapidus A."/>
            <person name="Bruce D."/>
            <person name="Goodwin L."/>
            <person name="Pitluck S."/>
            <person name="Peters L."/>
            <person name="Chertkov O."/>
            <person name="Ovchinnikova G."/>
            <person name="Kyrpides N."/>
            <person name="Mavromatis K."/>
            <person name="Detter J.C."/>
            <person name="Han C."/>
            <person name="Land M."/>
            <person name="Hauser L."/>
            <person name="Markowitz V."/>
            <person name="Cheng J.-F."/>
            <person name="Hugenholtz P."/>
            <person name="Woyke T."/>
            <person name="Wu D."/>
            <person name="Tindall B."/>
            <person name="Brambilla E."/>
            <person name="Klenk H.-P."/>
            <person name="Eisen J.A."/>
        </authorList>
    </citation>
    <scope>NUCLEOTIDE SEQUENCE [LARGE SCALE GENOMIC DNA]</scope>
    <source>
        <strain evidence="3 4">DSM 19592</strain>
    </source>
</reference>
<evidence type="ECO:0000256" key="1">
    <source>
        <dbReference type="PROSITE-ProRule" id="PRU00339"/>
    </source>
</evidence>
<dbReference type="HOGENOM" id="CLU_936204_0_0_10"/>
<dbReference type="RefSeq" id="WP_008611534.1">
    <property type="nucleotide sequence ID" value="NZ_JH651379.1"/>
</dbReference>